<accession>A0ABD8ANW0</accession>
<proteinExistence type="predicted"/>
<dbReference type="AlphaFoldDB" id="A0ABD8ANW0"/>
<reference evidence="1 2" key="1">
    <citation type="submission" date="2024-02" db="EMBL/GenBank/DDBJ databases">
        <title>Complete sequences of two Paenibacillus sp. strains and one Lysinibacillus strain isolated from the environment on STAA medium highlight biotechnological potential.</title>
        <authorList>
            <person name="Attere S.A."/>
            <person name="Piche L.C."/>
            <person name="Intertaglia L."/>
            <person name="Lami R."/>
            <person name="Charette S.J."/>
            <person name="Vincent A.T."/>
        </authorList>
    </citation>
    <scope>NUCLEOTIDE SEQUENCE [LARGE SCALE GENOMIC DNA]</scope>
    <source>
        <strain evidence="1 2">Y5S-7</strain>
    </source>
</reference>
<sequence>MHNMMNKRKFIEMTVKEQHSVVFKVNNRDEFFRGVAKELKEDYLFVETEEGKNFKFKMDDIIEIYAIKSSSPKHSAIQSHSLMKGSKDDLERLVLQFGSLNDDVKKQITSSLSKVLSKQVIISKMDITSYNVSEIEMITNTINGYLLTIKTLDIRSEFFESYNRKTCFGKGLDHNQE</sequence>
<dbReference type="EMBL" id="CP145892">
    <property type="protein sequence ID" value="WWP19254.1"/>
    <property type="molecule type" value="Genomic_DNA"/>
</dbReference>
<dbReference type="GeneID" id="93478317"/>
<gene>
    <name evidence="1" type="ORF">V6668_22590</name>
</gene>
<name>A0ABD8ANW0_PAEAM</name>
<evidence type="ECO:0000313" key="2">
    <source>
        <dbReference type="Proteomes" id="UP001364764"/>
    </source>
</evidence>
<dbReference type="Proteomes" id="UP001364764">
    <property type="component" value="Chromosome"/>
</dbReference>
<organism evidence="1 2">
    <name type="scientific">Paenibacillus amylolyticus</name>
    <dbReference type="NCBI Taxonomy" id="1451"/>
    <lineage>
        <taxon>Bacteria</taxon>
        <taxon>Bacillati</taxon>
        <taxon>Bacillota</taxon>
        <taxon>Bacilli</taxon>
        <taxon>Bacillales</taxon>
        <taxon>Paenibacillaceae</taxon>
        <taxon>Paenibacillus</taxon>
    </lineage>
</organism>
<protein>
    <submittedName>
        <fullName evidence="1">Uncharacterized protein</fullName>
    </submittedName>
</protein>
<evidence type="ECO:0000313" key="1">
    <source>
        <dbReference type="EMBL" id="WWP19254.1"/>
    </source>
</evidence>
<dbReference type="RefSeq" id="WP_338706800.1">
    <property type="nucleotide sequence ID" value="NZ_CP145892.1"/>
</dbReference>